<proteinExistence type="predicted"/>
<protein>
    <submittedName>
        <fullName evidence="1">Uncharacterized protein</fullName>
    </submittedName>
</protein>
<organism evidence="1 2">
    <name type="scientific">Lonsdalea populi</name>
    <dbReference type="NCBI Taxonomy" id="1172565"/>
    <lineage>
        <taxon>Bacteria</taxon>
        <taxon>Pseudomonadati</taxon>
        <taxon>Pseudomonadota</taxon>
        <taxon>Gammaproteobacteria</taxon>
        <taxon>Enterobacterales</taxon>
        <taxon>Pectobacteriaceae</taxon>
        <taxon>Lonsdalea</taxon>
    </lineage>
</organism>
<name>A0ABX9EKC4_9GAMM</name>
<evidence type="ECO:0000313" key="2">
    <source>
        <dbReference type="Proteomes" id="UP000250186"/>
    </source>
</evidence>
<reference evidence="1 2" key="1">
    <citation type="submission" date="2016-02" db="EMBL/GenBank/DDBJ databases">
        <title>Species-wide whole genome sequencing reveals diversity, host range in Lonsdalea quercina.</title>
        <authorList>
            <person name="Li Y."/>
        </authorList>
    </citation>
    <scope>NUCLEOTIDE SEQUENCE [LARGE SCALE GENOMIC DNA]</scope>
    <source>
        <strain evidence="1 2">CFCC 12721</strain>
    </source>
</reference>
<dbReference type="Proteomes" id="UP000250186">
    <property type="component" value="Unassembled WGS sequence"/>
</dbReference>
<accession>A0ABX9EKC4</accession>
<gene>
    <name evidence="1" type="ORF">AU492_16145</name>
</gene>
<sequence length="99" mass="11747">MNDNDMAITLVQRGSSEWDFMWSSLGKDTINRKLSQPTVAENFGEVWQYMETREVRSLFGKRYFHFFRHRLHPTKGPYRIKIPASRNFDSTNLVKSFTP</sequence>
<evidence type="ECO:0000313" key="1">
    <source>
        <dbReference type="EMBL" id="RAT30793.1"/>
    </source>
</evidence>
<keyword evidence="2" id="KW-1185">Reference proteome</keyword>
<comment type="caution">
    <text evidence="1">The sequence shown here is derived from an EMBL/GenBank/DDBJ whole genome shotgun (WGS) entry which is preliminary data.</text>
</comment>
<dbReference type="EMBL" id="LUSW01000052">
    <property type="protein sequence ID" value="RAT30793.1"/>
    <property type="molecule type" value="Genomic_DNA"/>
</dbReference>